<evidence type="ECO:0000256" key="6">
    <source>
        <dbReference type="ARBA" id="ARBA00022737"/>
    </source>
</evidence>
<keyword evidence="7" id="KW-0547">Nucleotide-binding</keyword>
<dbReference type="PANTHER" id="PTHR24223">
    <property type="entry name" value="ATP-BINDING CASSETTE SUB-FAMILY C"/>
    <property type="match status" value="1"/>
</dbReference>
<evidence type="ECO:0000256" key="2">
    <source>
        <dbReference type="ARBA" id="ARBA00009726"/>
    </source>
</evidence>
<evidence type="ECO:0000313" key="16">
    <source>
        <dbReference type="Proteomes" id="UP001280121"/>
    </source>
</evidence>
<feature type="transmembrane region" description="Helical" evidence="13">
    <location>
        <begin position="140"/>
        <end position="156"/>
    </location>
</feature>
<feature type="transmembrane region" description="Helical" evidence="13">
    <location>
        <begin position="297"/>
        <end position="317"/>
    </location>
</feature>
<dbReference type="FunFam" id="1.20.1560.10:FF:000002">
    <property type="entry name" value="ABC transporter C family member 5"/>
    <property type="match status" value="1"/>
</dbReference>
<keyword evidence="11 13" id="KW-0472">Membrane</keyword>
<dbReference type="GO" id="GO:0005524">
    <property type="term" value="F:ATP binding"/>
    <property type="evidence" value="ECO:0007669"/>
    <property type="project" value="UniProtKB-KW"/>
</dbReference>
<dbReference type="SUPFAM" id="SSF52540">
    <property type="entry name" value="P-loop containing nucleoside triphosphate hydrolases"/>
    <property type="match status" value="1"/>
</dbReference>
<dbReference type="InterPro" id="IPR036640">
    <property type="entry name" value="ABC1_TM_sf"/>
</dbReference>
<keyword evidence="8" id="KW-0067">ATP-binding</keyword>
<keyword evidence="6" id="KW-0677">Repeat</keyword>
<feature type="transmembrane region" description="Helical" evidence="13">
    <location>
        <begin position="177"/>
        <end position="197"/>
    </location>
</feature>
<organism evidence="15 16">
    <name type="scientific">Dipteronia dyeriana</name>
    <dbReference type="NCBI Taxonomy" id="168575"/>
    <lineage>
        <taxon>Eukaryota</taxon>
        <taxon>Viridiplantae</taxon>
        <taxon>Streptophyta</taxon>
        <taxon>Embryophyta</taxon>
        <taxon>Tracheophyta</taxon>
        <taxon>Spermatophyta</taxon>
        <taxon>Magnoliopsida</taxon>
        <taxon>eudicotyledons</taxon>
        <taxon>Gunneridae</taxon>
        <taxon>Pentapetalae</taxon>
        <taxon>rosids</taxon>
        <taxon>malvids</taxon>
        <taxon>Sapindales</taxon>
        <taxon>Sapindaceae</taxon>
        <taxon>Hippocastanoideae</taxon>
        <taxon>Acereae</taxon>
        <taxon>Dipteronia</taxon>
    </lineage>
</organism>
<dbReference type="PANTHER" id="PTHR24223:SF386">
    <property type="entry name" value="ABC-TYPE XENOBIOTIC TRANSPORTER"/>
    <property type="match status" value="1"/>
</dbReference>
<comment type="similarity">
    <text evidence="2">Belongs to the ABC transporter superfamily. ABCC family. Conjugate transporter (TC 3.A.1.208) subfamily.</text>
</comment>
<evidence type="ECO:0000259" key="14">
    <source>
        <dbReference type="PROSITE" id="PS50929"/>
    </source>
</evidence>
<evidence type="ECO:0000256" key="7">
    <source>
        <dbReference type="ARBA" id="ARBA00022741"/>
    </source>
</evidence>
<feature type="transmembrane region" description="Helical" evidence="13">
    <location>
        <begin position="203"/>
        <end position="221"/>
    </location>
</feature>
<dbReference type="AlphaFoldDB" id="A0AAD9U1S8"/>
<dbReference type="Proteomes" id="UP001280121">
    <property type="component" value="Unassembled WGS sequence"/>
</dbReference>
<keyword evidence="10 13" id="KW-1133">Transmembrane helix</keyword>
<protein>
    <recommendedName>
        <fullName evidence="3">ABC-type xenobiotic transporter</fullName>
        <ecNumber evidence="3">7.6.2.2</ecNumber>
    </recommendedName>
</protein>
<name>A0AAD9U1S8_9ROSI</name>
<reference evidence="15" key="1">
    <citation type="journal article" date="2023" name="Plant J.">
        <title>Genome sequences and population genomics provide insights into the demographic history, inbreeding, and mutation load of two 'living fossil' tree species of Dipteronia.</title>
        <authorList>
            <person name="Feng Y."/>
            <person name="Comes H.P."/>
            <person name="Chen J."/>
            <person name="Zhu S."/>
            <person name="Lu R."/>
            <person name="Zhang X."/>
            <person name="Li P."/>
            <person name="Qiu J."/>
            <person name="Olsen K.M."/>
            <person name="Qiu Y."/>
        </authorList>
    </citation>
    <scope>NUCLEOTIDE SEQUENCE</scope>
    <source>
        <strain evidence="15">KIB01</strain>
    </source>
</reference>
<proteinExistence type="inferred from homology"/>
<feature type="domain" description="ABC transmembrane type-1" evidence="14">
    <location>
        <begin position="74"/>
        <end position="313"/>
    </location>
</feature>
<dbReference type="SUPFAM" id="SSF90123">
    <property type="entry name" value="ABC transporter transmembrane region"/>
    <property type="match status" value="1"/>
</dbReference>
<feature type="transmembrane region" description="Helical" evidence="13">
    <location>
        <begin position="106"/>
        <end position="134"/>
    </location>
</feature>
<dbReference type="Pfam" id="PF00664">
    <property type="entry name" value="ABC_membrane"/>
    <property type="match status" value="1"/>
</dbReference>
<dbReference type="InterPro" id="IPR050173">
    <property type="entry name" value="ABC_transporter_C-like"/>
</dbReference>
<comment type="caution">
    <text evidence="15">The sequence shown here is derived from an EMBL/GenBank/DDBJ whole genome shotgun (WGS) entry which is preliminary data.</text>
</comment>
<accession>A0AAD9U1S8</accession>
<evidence type="ECO:0000256" key="4">
    <source>
        <dbReference type="ARBA" id="ARBA00022448"/>
    </source>
</evidence>
<comment type="catalytic activity">
    <reaction evidence="12">
        <text>ATP + H2O + xenobioticSide 1 = ADP + phosphate + xenobioticSide 2.</text>
        <dbReference type="EC" id="7.6.2.2"/>
    </reaction>
</comment>
<dbReference type="Gene3D" id="3.40.50.300">
    <property type="entry name" value="P-loop containing nucleotide triphosphate hydrolases"/>
    <property type="match status" value="1"/>
</dbReference>
<dbReference type="InterPro" id="IPR027417">
    <property type="entry name" value="P-loop_NTPase"/>
</dbReference>
<dbReference type="CDD" id="cd18580">
    <property type="entry name" value="ABC_6TM_ABCC_D2"/>
    <property type="match status" value="1"/>
</dbReference>
<sequence>MRDGMIVQSGKYEELLNSGIYFGALVAAHKTSIELAGMNNKATSDEKRETGRFSLDVYKQYYTQAFGWWAVASAILTSLLWQACLMASYFWLAYETSEACSFIPSLFIIVYAIIAVVSTIFVVIKSFLIAFLYLITAQSFFNQLLSSILHVPMSFFDTTPSRRVLTRVSTDQANVDVYVPMFLSMVIVMYFTFLSIVFITCLYAWPVVFLVIPLVWINIWYRGYYLASYLKITRIDSITKAPVIHHFLETISCVMTIRSFRRQDRFFKENNNKTNANLRMDFHNNALTECLGFRLELIGSVALCIAILLMILLPSSIIKQDIFLWHSLLITGTNLSLSYGLSLNGVLFWAVYRENRMVSIERVKQFTKIPSEPAWKITNSLPSSDWPIHGDIELKNLRVRYMLNTPIVLKGITFKILGGEKIGVVGRTGSGKSTLV</sequence>
<dbReference type="Gene3D" id="1.20.1560.10">
    <property type="entry name" value="ABC transporter type 1, transmembrane domain"/>
    <property type="match status" value="1"/>
</dbReference>
<evidence type="ECO:0000256" key="8">
    <source>
        <dbReference type="ARBA" id="ARBA00022840"/>
    </source>
</evidence>
<comment type="subcellular location">
    <subcellularLocation>
        <location evidence="1">Membrane</location>
        <topology evidence="1">Multi-pass membrane protein</topology>
    </subcellularLocation>
</comment>
<dbReference type="InterPro" id="IPR044726">
    <property type="entry name" value="ABCC_6TM_D2"/>
</dbReference>
<evidence type="ECO:0000256" key="13">
    <source>
        <dbReference type="SAM" id="Phobius"/>
    </source>
</evidence>
<dbReference type="InterPro" id="IPR011527">
    <property type="entry name" value="ABC1_TM_dom"/>
</dbReference>
<feature type="transmembrane region" description="Helical" evidence="13">
    <location>
        <begin position="323"/>
        <end position="352"/>
    </location>
</feature>
<keyword evidence="9" id="KW-1278">Translocase</keyword>
<evidence type="ECO:0000256" key="11">
    <source>
        <dbReference type="ARBA" id="ARBA00023136"/>
    </source>
</evidence>
<evidence type="ECO:0000256" key="9">
    <source>
        <dbReference type="ARBA" id="ARBA00022967"/>
    </source>
</evidence>
<evidence type="ECO:0000256" key="5">
    <source>
        <dbReference type="ARBA" id="ARBA00022692"/>
    </source>
</evidence>
<dbReference type="EC" id="7.6.2.2" evidence="3"/>
<keyword evidence="4" id="KW-0813">Transport</keyword>
<dbReference type="EMBL" id="JANJYI010000006">
    <property type="protein sequence ID" value="KAK2645891.1"/>
    <property type="molecule type" value="Genomic_DNA"/>
</dbReference>
<evidence type="ECO:0000256" key="12">
    <source>
        <dbReference type="ARBA" id="ARBA00034018"/>
    </source>
</evidence>
<keyword evidence="5 13" id="KW-0812">Transmembrane</keyword>
<gene>
    <name evidence="15" type="ORF">Ddye_021086</name>
</gene>
<evidence type="ECO:0000256" key="3">
    <source>
        <dbReference type="ARBA" id="ARBA00012191"/>
    </source>
</evidence>
<dbReference type="GO" id="GO:0016020">
    <property type="term" value="C:membrane"/>
    <property type="evidence" value="ECO:0007669"/>
    <property type="project" value="UniProtKB-SubCell"/>
</dbReference>
<dbReference type="GO" id="GO:0008559">
    <property type="term" value="F:ABC-type xenobiotic transporter activity"/>
    <property type="evidence" value="ECO:0007669"/>
    <property type="project" value="UniProtKB-EC"/>
</dbReference>
<evidence type="ECO:0000313" key="15">
    <source>
        <dbReference type="EMBL" id="KAK2645891.1"/>
    </source>
</evidence>
<dbReference type="PROSITE" id="PS50929">
    <property type="entry name" value="ABC_TM1F"/>
    <property type="match status" value="1"/>
</dbReference>
<keyword evidence="16" id="KW-1185">Reference proteome</keyword>
<evidence type="ECO:0000256" key="1">
    <source>
        <dbReference type="ARBA" id="ARBA00004141"/>
    </source>
</evidence>
<evidence type="ECO:0000256" key="10">
    <source>
        <dbReference type="ARBA" id="ARBA00022989"/>
    </source>
</evidence>
<feature type="transmembrane region" description="Helical" evidence="13">
    <location>
        <begin position="66"/>
        <end position="94"/>
    </location>
</feature>